<proteinExistence type="predicted"/>
<dbReference type="Proteomes" id="UP000261166">
    <property type="component" value="Unassembled WGS sequence"/>
</dbReference>
<reference evidence="2 3" key="1">
    <citation type="submission" date="2018-08" db="EMBL/GenBank/DDBJ databases">
        <title>A genome reference for cultivated species of the human gut microbiota.</title>
        <authorList>
            <person name="Zou Y."/>
            <person name="Xue W."/>
            <person name="Luo G."/>
        </authorList>
    </citation>
    <scope>NUCLEOTIDE SEQUENCE [LARGE SCALE GENOMIC DNA]</scope>
    <source>
        <strain evidence="2 3">AF26-4BH</strain>
    </source>
</reference>
<gene>
    <name evidence="2" type="ORF">DWY69_00170</name>
</gene>
<organism evidence="2 3">
    <name type="scientific">Eisenbergiella massiliensis</name>
    <dbReference type="NCBI Taxonomy" id="1720294"/>
    <lineage>
        <taxon>Bacteria</taxon>
        <taxon>Bacillati</taxon>
        <taxon>Bacillota</taxon>
        <taxon>Clostridia</taxon>
        <taxon>Lachnospirales</taxon>
        <taxon>Lachnospiraceae</taxon>
        <taxon>Eisenbergiella</taxon>
    </lineage>
</organism>
<dbReference type="EMBL" id="QVLU01000001">
    <property type="protein sequence ID" value="RGE74426.1"/>
    <property type="molecule type" value="Genomic_DNA"/>
</dbReference>
<protein>
    <submittedName>
        <fullName evidence="2">Uncharacterized protein</fullName>
    </submittedName>
</protein>
<keyword evidence="1" id="KW-0812">Transmembrane</keyword>
<comment type="caution">
    <text evidence="2">The sequence shown here is derived from an EMBL/GenBank/DDBJ whole genome shotgun (WGS) entry which is preliminary data.</text>
</comment>
<evidence type="ECO:0000313" key="2">
    <source>
        <dbReference type="EMBL" id="RGE74426.1"/>
    </source>
</evidence>
<evidence type="ECO:0000256" key="1">
    <source>
        <dbReference type="SAM" id="Phobius"/>
    </source>
</evidence>
<keyword evidence="1" id="KW-1133">Transmembrane helix</keyword>
<evidence type="ECO:0000313" key="3">
    <source>
        <dbReference type="Proteomes" id="UP000261166"/>
    </source>
</evidence>
<keyword evidence="1" id="KW-0472">Membrane</keyword>
<feature type="transmembrane region" description="Helical" evidence="1">
    <location>
        <begin position="37"/>
        <end position="57"/>
    </location>
</feature>
<sequence>MLKIMVKYNCSAGRFISCAACEKSGSEMSGYIDIIQILYECFIVLLTGVFVLTFYIVKSALYALKK</sequence>
<accession>A0A3E3J524</accession>
<name>A0A3E3J524_9FIRM</name>
<dbReference type="AlphaFoldDB" id="A0A3E3J524"/>